<evidence type="ECO:0000256" key="5">
    <source>
        <dbReference type="ARBA" id="ARBA00023136"/>
    </source>
</evidence>
<dbReference type="RefSeq" id="WP_123087150.1">
    <property type="nucleotide sequence ID" value="NZ_RIBS01000002.1"/>
</dbReference>
<proteinExistence type="inferred from homology"/>
<comment type="similarity">
    <text evidence="7">Belongs to the YfgM family.</text>
</comment>
<keyword evidence="5 9" id="KW-0472">Membrane</keyword>
<evidence type="ECO:0000256" key="4">
    <source>
        <dbReference type="ARBA" id="ARBA00022989"/>
    </source>
</evidence>
<dbReference type="InterPro" id="IPR011990">
    <property type="entry name" value="TPR-like_helical_dom_sf"/>
</dbReference>
<dbReference type="InterPro" id="IPR026039">
    <property type="entry name" value="YfgM"/>
</dbReference>
<comment type="caution">
    <text evidence="11">The sequence shown here is derived from an EMBL/GenBank/DDBJ whole genome shotgun (WGS) entry which is preliminary data.</text>
</comment>
<dbReference type="PANTHER" id="PTHR38035">
    <property type="entry name" value="UPF0070 PROTEIN YFGM"/>
    <property type="match status" value="1"/>
</dbReference>
<keyword evidence="4 9" id="KW-1133">Transmembrane helix</keyword>
<dbReference type="GO" id="GO:0044877">
    <property type="term" value="F:protein-containing complex binding"/>
    <property type="evidence" value="ECO:0007669"/>
    <property type="project" value="InterPro"/>
</dbReference>
<reference evidence="11 12" key="1">
    <citation type="submission" date="2018-11" db="EMBL/GenBank/DDBJ databases">
        <title>Lysobacter cryohumiis sp. nov., isolated from soil in the Tianshan Mountains, Xinjiang, China.</title>
        <authorList>
            <person name="Luo Y."/>
            <person name="Sheng H."/>
        </authorList>
    </citation>
    <scope>NUCLEOTIDE SEQUENCE [LARGE SCALE GENOMIC DNA]</scope>
    <source>
        <strain evidence="11 12">ZS60</strain>
    </source>
</reference>
<feature type="domain" description="Ancillary SecYEG translocon subunit/Cell division coordinator CpoB TPR" evidence="10">
    <location>
        <begin position="18"/>
        <end position="198"/>
    </location>
</feature>
<dbReference type="Pfam" id="PF09976">
    <property type="entry name" value="TPR_21"/>
    <property type="match status" value="1"/>
</dbReference>
<dbReference type="Gene3D" id="1.25.40.10">
    <property type="entry name" value="Tetratricopeptide repeat domain"/>
    <property type="match status" value="1"/>
</dbReference>
<evidence type="ECO:0000256" key="1">
    <source>
        <dbReference type="ARBA" id="ARBA00004401"/>
    </source>
</evidence>
<keyword evidence="12" id="KW-1185">Reference proteome</keyword>
<dbReference type="PANTHER" id="PTHR38035:SF1">
    <property type="entry name" value="ANCILLARY SECYEG TRANSLOCON SUBUNIT"/>
    <property type="match status" value="1"/>
</dbReference>
<organism evidence="11 12">
    <name type="scientific">Montanilutibacter psychrotolerans</name>
    <dbReference type="NCBI Taxonomy" id="1327343"/>
    <lineage>
        <taxon>Bacteria</taxon>
        <taxon>Pseudomonadati</taxon>
        <taxon>Pseudomonadota</taxon>
        <taxon>Gammaproteobacteria</taxon>
        <taxon>Lysobacterales</taxon>
        <taxon>Lysobacteraceae</taxon>
        <taxon>Montanilutibacter</taxon>
    </lineage>
</organism>
<keyword evidence="2" id="KW-1003">Cell membrane</keyword>
<dbReference type="GO" id="GO:0005886">
    <property type="term" value="C:plasma membrane"/>
    <property type="evidence" value="ECO:0007669"/>
    <property type="project" value="UniProtKB-SubCell"/>
</dbReference>
<keyword evidence="3 9" id="KW-0812">Transmembrane</keyword>
<evidence type="ECO:0000256" key="6">
    <source>
        <dbReference type="ARBA" id="ARBA00023186"/>
    </source>
</evidence>
<evidence type="ECO:0000256" key="2">
    <source>
        <dbReference type="ARBA" id="ARBA00022475"/>
    </source>
</evidence>
<evidence type="ECO:0000313" key="11">
    <source>
        <dbReference type="EMBL" id="RNF85367.1"/>
    </source>
</evidence>
<evidence type="ECO:0000259" key="10">
    <source>
        <dbReference type="Pfam" id="PF09976"/>
    </source>
</evidence>
<comment type="subcellular location">
    <subcellularLocation>
        <location evidence="1">Cell membrane</location>
        <topology evidence="1">Single-pass type II membrane protein</topology>
    </subcellularLocation>
</comment>
<keyword evidence="6" id="KW-0143">Chaperone</keyword>
<dbReference type="Proteomes" id="UP000267049">
    <property type="component" value="Unassembled WGS sequence"/>
</dbReference>
<protein>
    <recommendedName>
        <fullName evidence="8">Ancillary SecYEG translocon subunit</fullName>
    </recommendedName>
</protein>
<evidence type="ECO:0000256" key="8">
    <source>
        <dbReference type="ARBA" id="ARBA00024235"/>
    </source>
</evidence>
<feature type="transmembrane region" description="Helical" evidence="9">
    <location>
        <begin position="24"/>
        <end position="44"/>
    </location>
</feature>
<evidence type="ECO:0000256" key="7">
    <source>
        <dbReference type="ARBA" id="ARBA00024197"/>
    </source>
</evidence>
<evidence type="ECO:0000256" key="9">
    <source>
        <dbReference type="SAM" id="Phobius"/>
    </source>
</evidence>
<dbReference type="EMBL" id="RIBS01000002">
    <property type="protein sequence ID" value="RNF85367.1"/>
    <property type="molecule type" value="Genomic_DNA"/>
</dbReference>
<name>A0A3M8SVK2_9GAMM</name>
<dbReference type="InterPro" id="IPR018704">
    <property type="entry name" value="SecYEG/CpoB_TPR"/>
</dbReference>
<evidence type="ECO:0000313" key="12">
    <source>
        <dbReference type="Proteomes" id="UP000267049"/>
    </source>
</evidence>
<gene>
    <name evidence="11" type="ORF">EER27_06280</name>
</gene>
<evidence type="ECO:0000256" key="3">
    <source>
        <dbReference type="ARBA" id="ARBA00022692"/>
    </source>
</evidence>
<sequence>MAIDDLLDEHEQSERVLAWLRSNGAGLIGGIVLGLAAIGGWKWWESRDLQLKAGQADRYQVALSAIESKDKAAADKVKALGAGTYGNLAALELAKSQVEAGQRDAAIATLRAIKSDDVATTSVVNERLASLLIDAKQADAAIKLLATASSVGELETRGDAQYALGQREQARTSYQQALGKLDVGSPRRRLLELKLIEVGGKPASTEVKS</sequence>
<accession>A0A3M8SVK2</accession>
<dbReference type="OrthoDB" id="9789675at2"/>
<dbReference type="AlphaFoldDB" id="A0A3M8SVK2"/>